<dbReference type="OrthoDB" id="3474066at2759"/>
<comment type="caution">
    <text evidence="1">The sequence shown here is derived from an EMBL/GenBank/DDBJ whole genome shotgun (WGS) entry which is preliminary data.</text>
</comment>
<organism evidence="1 2">
    <name type="scientific">Cordyceps confragosa</name>
    <name type="common">Lecanicillium lecanii</name>
    <dbReference type="NCBI Taxonomy" id="2714763"/>
    <lineage>
        <taxon>Eukaryota</taxon>
        <taxon>Fungi</taxon>
        <taxon>Dikarya</taxon>
        <taxon>Ascomycota</taxon>
        <taxon>Pezizomycotina</taxon>
        <taxon>Sordariomycetes</taxon>
        <taxon>Hypocreomycetidae</taxon>
        <taxon>Hypocreales</taxon>
        <taxon>Cordycipitaceae</taxon>
        <taxon>Akanthomyces</taxon>
    </lineage>
</organism>
<accession>A0A179I351</accession>
<dbReference type="OMA" id="PTYHAWE"/>
<name>A0A179I351_CORDF</name>
<dbReference type="PANTHER" id="PTHR35392">
    <property type="entry name" value="ZN(II)2CYS6 TRANSCRIPTION FACTOR (EUROFUNG)-RELATED-RELATED"/>
    <property type="match status" value="1"/>
</dbReference>
<sequence>MPEAFDPPASHFFHPDTGREAKDFAQAQQAAPPDAVNNNPACLVSNRPDWYAVCPDPIVEFEPASKRRKLHPSDPRGAFPTQALSYSPDILQLASQGFPSICPALGQYPCYSQQLTLATLPMEHHTHPLSRGWAVELGRLVCPCSTAVPQEPDGYERLIDHQPYYDPNQQYVAEKTSLPLSTDVRLFPTYHAWEADAGRYSNQNVVRPHEFDGQQLFGPEPITNPSDAPQNLHSLSSEYGADRIPISAYTTLRMRSGAGRGQESVDPSETQAFDKKRLTQGELDAAYDAECKEYAQCDKNPEDPDGICLTCTKVTITKKGQLPCLRYKIADIALYKSGEVPGFEWTKRWSNELSDPIDTWASSEIRTIKVSGGYSDNFVELQVRRFVPLEGDKLVRTWDYKGVKKSASIPPFALVDAQKARKAFSRHIDACINDALKKITGPMKGSATMLAKTYFEAYRLALKRDIPQEVSNILHATFRLWTSTRLNTISSFIVGDDTLGMPKDILDETSPTPGKVPLPPVMGAQLNLIMIHEIQAKLRKTVLDQLQKIVQKNKHSTWLVTYFVDFILLHNASMIIAHDAGYAKKHGISRRFAREDKVKEYHVGANIVLAYFHYCNKGMYPFSAECNESELRSLAELTEHELGLVRLTAAYARAREMKWQRLRESEEYDDPEYYISQMFEQNWKPRSMVV</sequence>
<dbReference type="InterPro" id="IPR052973">
    <property type="entry name" value="Fungal_sec-metab_reg_TF"/>
</dbReference>
<proteinExistence type="predicted"/>
<reference evidence="1 2" key="1">
    <citation type="submission" date="2016-03" db="EMBL/GenBank/DDBJ databases">
        <title>Fine-scale spatial genetic structure of a fungal parasite of coffee scale insects.</title>
        <authorList>
            <person name="Jackson D."/>
            <person name="Zemenick K.A."/>
            <person name="Malloure B."/>
            <person name="Quandt C.A."/>
            <person name="James T.Y."/>
        </authorList>
    </citation>
    <scope>NUCLEOTIDE SEQUENCE [LARGE SCALE GENOMIC DNA]</scope>
    <source>
        <strain evidence="1 2">UM487</strain>
    </source>
</reference>
<dbReference type="PANTHER" id="PTHR35392:SF3">
    <property type="entry name" value="ZN(2)-C6 FUNGAL-TYPE DOMAIN-CONTAINING PROTEIN"/>
    <property type="match status" value="1"/>
</dbReference>
<gene>
    <name evidence="1" type="ORF">LLEC1_00747</name>
</gene>
<protein>
    <submittedName>
        <fullName evidence="1">Uncharacterized protein</fullName>
    </submittedName>
</protein>
<dbReference type="EMBL" id="LUKN01003649">
    <property type="protein sequence ID" value="OAQ97146.1"/>
    <property type="molecule type" value="Genomic_DNA"/>
</dbReference>
<evidence type="ECO:0000313" key="2">
    <source>
        <dbReference type="Proteomes" id="UP000243081"/>
    </source>
</evidence>
<evidence type="ECO:0000313" key="1">
    <source>
        <dbReference type="EMBL" id="OAQ97146.1"/>
    </source>
</evidence>
<dbReference type="AlphaFoldDB" id="A0A179I351"/>
<keyword evidence="2" id="KW-1185">Reference proteome</keyword>
<dbReference type="Proteomes" id="UP000243081">
    <property type="component" value="Unassembled WGS sequence"/>
</dbReference>